<dbReference type="InterPro" id="IPR020843">
    <property type="entry name" value="ER"/>
</dbReference>
<dbReference type="SUPFAM" id="SSF50129">
    <property type="entry name" value="GroES-like"/>
    <property type="match status" value="1"/>
</dbReference>
<dbReference type="SMART" id="SM00829">
    <property type="entry name" value="PKS_ER"/>
    <property type="match status" value="1"/>
</dbReference>
<sequence length="195" mass="21794">MQAVRLHPAPELSPAYSPVNPAPISSLRLDRIPKPKLTKPGELLVRIKATTVIRDALTWPETYATEYAILGHDFSGIVEEVFENPDEVGPLFMPGDEVFGMTHIDRGSAWAQYTVVKEDELVRIPKNLTWEEAASLPLSALTAYQAIFEHAKIPLPEFLGGNARDGKEERPILITGQLEESAFTLYSLLRWPVYL</sequence>
<dbReference type="InterPro" id="IPR011032">
    <property type="entry name" value="GroES-like_sf"/>
</dbReference>
<dbReference type="RefSeq" id="XP_056493658.1">
    <property type="nucleotide sequence ID" value="XM_056625076.1"/>
</dbReference>
<comment type="caution">
    <text evidence="2">The sequence shown here is derived from an EMBL/GenBank/DDBJ whole genome shotgun (WGS) entry which is preliminary data.</text>
</comment>
<keyword evidence="3" id="KW-1185">Reference proteome</keyword>
<dbReference type="InterPro" id="IPR052585">
    <property type="entry name" value="Lipid_raft_assoc_Zn_ADH"/>
</dbReference>
<name>A0A9W9WAQ9_9EURO</name>
<protein>
    <recommendedName>
        <fullName evidence="1">Enoyl reductase (ER) domain-containing protein</fullName>
    </recommendedName>
</protein>
<dbReference type="GeneID" id="81364056"/>
<dbReference type="Gene3D" id="3.90.180.10">
    <property type="entry name" value="Medium-chain alcohol dehydrogenases, catalytic domain"/>
    <property type="match status" value="1"/>
</dbReference>
<accession>A0A9W9WAQ9</accession>
<dbReference type="EMBL" id="JAPZBU010000003">
    <property type="protein sequence ID" value="KAJ5413802.1"/>
    <property type="molecule type" value="Genomic_DNA"/>
</dbReference>
<dbReference type="PANTHER" id="PTHR43482:SF4">
    <property type="entry name" value="ALCOHOL DEHYDROGENASE, PUTATIVE (AFU_ORTHOLOGUE AFUA_7G06260)-RELATED"/>
    <property type="match status" value="1"/>
</dbReference>
<dbReference type="PANTHER" id="PTHR43482">
    <property type="entry name" value="PROTEIN AST1-RELATED"/>
    <property type="match status" value="1"/>
</dbReference>
<evidence type="ECO:0000313" key="2">
    <source>
        <dbReference type="EMBL" id="KAJ5413802.1"/>
    </source>
</evidence>
<evidence type="ECO:0000313" key="3">
    <source>
        <dbReference type="Proteomes" id="UP001147747"/>
    </source>
</evidence>
<gene>
    <name evidence="2" type="ORF">N7509_000429</name>
</gene>
<proteinExistence type="predicted"/>
<dbReference type="InterPro" id="IPR013154">
    <property type="entry name" value="ADH-like_N"/>
</dbReference>
<dbReference type="OrthoDB" id="3509362at2759"/>
<dbReference type="Pfam" id="PF08240">
    <property type="entry name" value="ADH_N"/>
    <property type="match status" value="1"/>
</dbReference>
<dbReference type="Proteomes" id="UP001147747">
    <property type="component" value="Unassembled WGS sequence"/>
</dbReference>
<dbReference type="AlphaFoldDB" id="A0A9W9WAQ9"/>
<evidence type="ECO:0000259" key="1">
    <source>
        <dbReference type="SMART" id="SM00829"/>
    </source>
</evidence>
<reference evidence="2" key="2">
    <citation type="journal article" date="2023" name="IMA Fungus">
        <title>Comparative genomic study of the Penicillium genus elucidates a diverse pangenome and 15 lateral gene transfer events.</title>
        <authorList>
            <person name="Petersen C."/>
            <person name="Sorensen T."/>
            <person name="Nielsen M.R."/>
            <person name="Sondergaard T.E."/>
            <person name="Sorensen J.L."/>
            <person name="Fitzpatrick D.A."/>
            <person name="Frisvad J.C."/>
            <person name="Nielsen K.L."/>
        </authorList>
    </citation>
    <scope>NUCLEOTIDE SEQUENCE</scope>
    <source>
        <strain evidence="2">IBT 29677</strain>
    </source>
</reference>
<reference evidence="2" key="1">
    <citation type="submission" date="2022-12" db="EMBL/GenBank/DDBJ databases">
        <authorList>
            <person name="Petersen C."/>
        </authorList>
    </citation>
    <scope>NUCLEOTIDE SEQUENCE</scope>
    <source>
        <strain evidence="2">IBT 29677</strain>
    </source>
</reference>
<feature type="domain" description="Enoyl reductase (ER)" evidence="1">
    <location>
        <begin position="22"/>
        <end position="193"/>
    </location>
</feature>
<dbReference type="GO" id="GO:0016491">
    <property type="term" value="F:oxidoreductase activity"/>
    <property type="evidence" value="ECO:0007669"/>
    <property type="project" value="InterPro"/>
</dbReference>
<organism evidence="2 3">
    <name type="scientific">Penicillium cosmopolitanum</name>
    <dbReference type="NCBI Taxonomy" id="1131564"/>
    <lineage>
        <taxon>Eukaryota</taxon>
        <taxon>Fungi</taxon>
        <taxon>Dikarya</taxon>
        <taxon>Ascomycota</taxon>
        <taxon>Pezizomycotina</taxon>
        <taxon>Eurotiomycetes</taxon>
        <taxon>Eurotiomycetidae</taxon>
        <taxon>Eurotiales</taxon>
        <taxon>Aspergillaceae</taxon>
        <taxon>Penicillium</taxon>
    </lineage>
</organism>